<dbReference type="RefSeq" id="XP_001876678.1">
    <property type="nucleotide sequence ID" value="XM_001876643.1"/>
</dbReference>
<dbReference type="KEGG" id="lbc:LACBIDRAFT_311796"/>
<protein>
    <submittedName>
        <fullName evidence="2">Predicted protein</fullName>
    </submittedName>
</protein>
<dbReference type="PANTHER" id="PTHR12461">
    <property type="entry name" value="HYPOXIA-INDUCIBLE FACTOR 1 ALPHA INHIBITOR-RELATED"/>
    <property type="match status" value="1"/>
</dbReference>
<name>B0CYB3_LACBS</name>
<feature type="domain" description="JmjC" evidence="1">
    <location>
        <begin position="144"/>
        <end position="327"/>
    </location>
</feature>
<dbReference type="Pfam" id="PF13621">
    <property type="entry name" value="Cupin_8"/>
    <property type="match status" value="1"/>
</dbReference>
<reference evidence="2 3" key="1">
    <citation type="journal article" date="2008" name="Nature">
        <title>The genome of Laccaria bicolor provides insights into mycorrhizal symbiosis.</title>
        <authorList>
            <person name="Martin F."/>
            <person name="Aerts A."/>
            <person name="Ahren D."/>
            <person name="Brun A."/>
            <person name="Danchin E.G.J."/>
            <person name="Duchaussoy F."/>
            <person name="Gibon J."/>
            <person name="Kohler A."/>
            <person name="Lindquist E."/>
            <person name="Pereda V."/>
            <person name="Salamov A."/>
            <person name="Shapiro H.J."/>
            <person name="Wuyts J."/>
            <person name="Blaudez D."/>
            <person name="Buee M."/>
            <person name="Brokstein P."/>
            <person name="Canbaeck B."/>
            <person name="Cohen D."/>
            <person name="Courty P.E."/>
            <person name="Coutinho P.M."/>
            <person name="Delaruelle C."/>
            <person name="Detter J.C."/>
            <person name="Deveau A."/>
            <person name="DiFazio S."/>
            <person name="Duplessis S."/>
            <person name="Fraissinet-Tachet L."/>
            <person name="Lucic E."/>
            <person name="Frey-Klett P."/>
            <person name="Fourrey C."/>
            <person name="Feussner I."/>
            <person name="Gay G."/>
            <person name="Grimwood J."/>
            <person name="Hoegger P.J."/>
            <person name="Jain P."/>
            <person name="Kilaru S."/>
            <person name="Labbe J."/>
            <person name="Lin Y.C."/>
            <person name="Legue V."/>
            <person name="Le Tacon F."/>
            <person name="Marmeisse R."/>
            <person name="Melayah D."/>
            <person name="Montanini B."/>
            <person name="Muratet M."/>
            <person name="Nehls U."/>
            <person name="Niculita-Hirzel H."/>
            <person name="Oudot-Le Secq M.P."/>
            <person name="Peter M."/>
            <person name="Quesneville H."/>
            <person name="Rajashekar B."/>
            <person name="Reich M."/>
            <person name="Rouhier N."/>
            <person name="Schmutz J."/>
            <person name="Yin T."/>
            <person name="Chalot M."/>
            <person name="Henrissat B."/>
            <person name="Kuees U."/>
            <person name="Lucas S."/>
            <person name="Van de Peer Y."/>
            <person name="Podila G.K."/>
            <person name="Polle A."/>
            <person name="Pukkila P.J."/>
            <person name="Richardson P.M."/>
            <person name="Rouze P."/>
            <person name="Sanders I.R."/>
            <person name="Stajich J.E."/>
            <person name="Tunlid A."/>
            <person name="Tuskan G."/>
            <person name="Grigoriev I.V."/>
        </authorList>
    </citation>
    <scope>NUCLEOTIDE SEQUENCE [LARGE SCALE GENOMIC DNA]</scope>
    <source>
        <strain evidence="3">S238N-H82 / ATCC MYA-4686</strain>
    </source>
</reference>
<dbReference type="SUPFAM" id="SSF51197">
    <property type="entry name" value="Clavaminate synthase-like"/>
    <property type="match status" value="1"/>
</dbReference>
<sequence>MSDKARAGLSSMSATQRLLSEEYRGLNGGHIEVFDHPPTALEFSRLVHISRPVVFKGFDIPALRRWSNQYLDEQMGERLVSVATTPDGRADALSRGPDDRLYFAEPFVEKMTIGDLIKHLKEPEGVDGEVRYLQSQNGNLFSSDFFGRSGDDANSPSEFEPLRSDVPSEIPWCTEALGKRPDAVNIWMGNSRSTTSIHSDPYENIYAVVRGEKKFLLLPPTDGWCLQERSYPHASYTRRSPSSSLELVPSGPDVPLVPWASITNPQLPCVLPSDVTPIYVTLKPGEVLYLPVGWWHHVQQSRDITISLNWWYDAEIRGMSWVFLSFLRGLGHVPVAPSMAPSEHEVSCA</sequence>
<gene>
    <name evidence="2" type="ORF">LACBIDRAFT_311796</name>
</gene>
<dbReference type="PANTHER" id="PTHR12461:SF99">
    <property type="entry name" value="BIFUNCTIONAL PEPTIDASE AND (3S)-LYSYL HYDROXYLASE JMJD7"/>
    <property type="match status" value="1"/>
</dbReference>
<dbReference type="InterPro" id="IPR041667">
    <property type="entry name" value="Cupin_8"/>
</dbReference>
<evidence type="ECO:0000259" key="1">
    <source>
        <dbReference type="PROSITE" id="PS51184"/>
    </source>
</evidence>
<dbReference type="EMBL" id="DS547094">
    <property type="protein sequence ID" value="EDR12414.1"/>
    <property type="molecule type" value="Genomic_DNA"/>
</dbReference>
<dbReference type="STRING" id="486041.B0CYB3"/>
<proteinExistence type="predicted"/>
<organism evidence="3">
    <name type="scientific">Laccaria bicolor (strain S238N-H82 / ATCC MYA-4686)</name>
    <name type="common">Bicoloured deceiver</name>
    <name type="synonym">Laccaria laccata var. bicolor</name>
    <dbReference type="NCBI Taxonomy" id="486041"/>
    <lineage>
        <taxon>Eukaryota</taxon>
        <taxon>Fungi</taxon>
        <taxon>Dikarya</taxon>
        <taxon>Basidiomycota</taxon>
        <taxon>Agaricomycotina</taxon>
        <taxon>Agaricomycetes</taxon>
        <taxon>Agaricomycetidae</taxon>
        <taxon>Agaricales</taxon>
        <taxon>Agaricineae</taxon>
        <taxon>Hydnangiaceae</taxon>
        <taxon>Laccaria</taxon>
    </lineage>
</organism>
<dbReference type="SMART" id="SM00558">
    <property type="entry name" value="JmjC"/>
    <property type="match status" value="1"/>
</dbReference>
<dbReference type="InterPro" id="IPR003347">
    <property type="entry name" value="JmjC_dom"/>
</dbReference>
<dbReference type="GeneID" id="6072833"/>
<dbReference type="Proteomes" id="UP000001194">
    <property type="component" value="Unassembled WGS sequence"/>
</dbReference>
<evidence type="ECO:0000313" key="3">
    <source>
        <dbReference type="Proteomes" id="UP000001194"/>
    </source>
</evidence>
<dbReference type="AlphaFoldDB" id="B0CYB3"/>
<keyword evidence="3" id="KW-1185">Reference proteome</keyword>
<accession>B0CYB3</accession>
<dbReference type="InParanoid" id="B0CYB3"/>
<dbReference type="HOGENOM" id="CLU_016785_6_0_1"/>
<dbReference type="OrthoDB" id="424465at2759"/>
<dbReference type="Gene3D" id="2.60.120.10">
    <property type="entry name" value="Jelly Rolls"/>
    <property type="match status" value="1"/>
</dbReference>
<dbReference type="InterPro" id="IPR014710">
    <property type="entry name" value="RmlC-like_jellyroll"/>
</dbReference>
<evidence type="ECO:0000313" key="2">
    <source>
        <dbReference type="EMBL" id="EDR12414.1"/>
    </source>
</evidence>
<dbReference type="PROSITE" id="PS51184">
    <property type="entry name" value="JMJC"/>
    <property type="match status" value="1"/>
</dbReference>